<name>A0A5B8S873_9SPHN</name>
<evidence type="ECO:0000313" key="5">
    <source>
        <dbReference type="EMBL" id="QEA16847.1"/>
    </source>
</evidence>
<organism evidence="5 6">
    <name type="scientific">Novosphingobium ginsenosidimutans</name>
    <dbReference type="NCBI Taxonomy" id="1176536"/>
    <lineage>
        <taxon>Bacteria</taxon>
        <taxon>Pseudomonadati</taxon>
        <taxon>Pseudomonadota</taxon>
        <taxon>Alphaproteobacteria</taxon>
        <taxon>Sphingomonadales</taxon>
        <taxon>Sphingomonadaceae</taxon>
        <taxon>Novosphingobium</taxon>
    </lineage>
</organism>
<dbReference type="OrthoDB" id="582199at2"/>
<dbReference type="InterPro" id="IPR036388">
    <property type="entry name" value="WH-like_DNA-bd_sf"/>
</dbReference>
<keyword evidence="2" id="KW-0238">DNA-binding</keyword>
<dbReference type="SMART" id="SM00347">
    <property type="entry name" value="HTH_MARR"/>
    <property type="match status" value="1"/>
</dbReference>
<dbReference type="PRINTS" id="PR00598">
    <property type="entry name" value="HTHMARR"/>
</dbReference>
<dbReference type="KEGG" id="ngf:FRF71_12290"/>
<dbReference type="InterPro" id="IPR000835">
    <property type="entry name" value="HTH_MarR-typ"/>
</dbReference>
<dbReference type="Gene3D" id="1.10.10.10">
    <property type="entry name" value="Winged helix-like DNA-binding domain superfamily/Winged helix DNA-binding domain"/>
    <property type="match status" value="1"/>
</dbReference>
<accession>A0A5B8S873</accession>
<dbReference type="Proteomes" id="UP000321172">
    <property type="component" value="Chromosome"/>
</dbReference>
<evidence type="ECO:0000256" key="1">
    <source>
        <dbReference type="ARBA" id="ARBA00023015"/>
    </source>
</evidence>
<evidence type="ECO:0000313" key="6">
    <source>
        <dbReference type="Proteomes" id="UP000321172"/>
    </source>
</evidence>
<evidence type="ECO:0000256" key="2">
    <source>
        <dbReference type="ARBA" id="ARBA00023125"/>
    </source>
</evidence>
<dbReference type="PANTHER" id="PTHR42756">
    <property type="entry name" value="TRANSCRIPTIONAL REGULATOR, MARR"/>
    <property type="match status" value="1"/>
</dbReference>
<dbReference type="PROSITE" id="PS50995">
    <property type="entry name" value="HTH_MARR_2"/>
    <property type="match status" value="1"/>
</dbReference>
<gene>
    <name evidence="5" type="ORF">FRF71_12290</name>
</gene>
<dbReference type="AlphaFoldDB" id="A0A5B8S873"/>
<dbReference type="PROSITE" id="PS01117">
    <property type="entry name" value="HTH_MARR_1"/>
    <property type="match status" value="1"/>
</dbReference>
<dbReference type="PANTHER" id="PTHR42756:SF1">
    <property type="entry name" value="TRANSCRIPTIONAL REPRESSOR OF EMRAB OPERON"/>
    <property type="match status" value="1"/>
</dbReference>
<keyword evidence="6" id="KW-1185">Reference proteome</keyword>
<protein>
    <submittedName>
        <fullName evidence="5">MarR family transcriptional regulator</fullName>
    </submittedName>
</protein>
<sequence>MSTTAYLLSDTARHLRRAFDARVRRLGMTSAQARLLLTLSRQEGENQAYYAELLEVEPISLARMVDRMEEAGLLERRRDPADRRAWRLFLTERSFQLIDNVKAGLAGLEDEMLDGLDDAQRALLCAALEAIRTNLSGSFAVLEAVNG</sequence>
<dbReference type="RefSeq" id="WP_147090926.1">
    <property type="nucleotide sequence ID" value="NZ_BAABJD010000002.1"/>
</dbReference>
<dbReference type="GO" id="GO:0003700">
    <property type="term" value="F:DNA-binding transcription factor activity"/>
    <property type="evidence" value="ECO:0007669"/>
    <property type="project" value="InterPro"/>
</dbReference>
<keyword evidence="3" id="KW-0804">Transcription</keyword>
<dbReference type="InterPro" id="IPR036390">
    <property type="entry name" value="WH_DNA-bd_sf"/>
</dbReference>
<feature type="domain" description="HTH marR-type" evidence="4">
    <location>
        <begin position="1"/>
        <end position="133"/>
    </location>
</feature>
<dbReference type="Pfam" id="PF01047">
    <property type="entry name" value="MarR"/>
    <property type="match status" value="1"/>
</dbReference>
<proteinExistence type="predicted"/>
<dbReference type="GO" id="GO:0003677">
    <property type="term" value="F:DNA binding"/>
    <property type="evidence" value="ECO:0007669"/>
    <property type="project" value="UniProtKB-KW"/>
</dbReference>
<dbReference type="InterPro" id="IPR023187">
    <property type="entry name" value="Tscrpt_reg_MarR-type_CS"/>
</dbReference>
<dbReference type="EMBL" id="CP042345">
    <property type="protein sequence ID" value="QEA16847.1"/>
    <property type="molecule type" value="Genomic_DNA"/>
</dbReference>
<keyword evidence="1" id="KW-0805">Transcription regulation</keyword>
<reference evidence="5 6" key="1">
    <citation type="journal article" date="2013" name="J. Microbiol. Biotechnol.">
        <title>Novosphingobium ginsenosidimutans sp. nov., with the ability to convert ginsenoside.</title>
        <authorList>
            <person name="Kim J.K."/>
            <person name="He D."/>
            <person name="Liu Q.M."/>
            <person name="Park H.Y."/>
            <person name="Jung M.S."/>
            <person name="Yoon M.H."/>
            <person name="Kim S.C."/>
            <person name="Im W.T."/>
        </authorList>
    </citation>
    <scope>NUCLEOTIDE SEQUENCE [LARGE SCALE GENOMIC DNA]</scope>
    <source>
        <strain evidence="5 6">FW-6</strain>
    </source>
</reference>
<dbReference type="SUPFAM" id="SSF46785">
    <property type="entry name" value="Winged helix' DNA-binding domain"/>
    <property type="match status" value="1"/>
</dbReference>
<evidence type="ECO:0000256" key="3">
    <source>
        <dbReference type="ARBA" id="ARBA00023163"/>
    </source>
</evidence>
<evidence type="ECO:0000259" key="4">
    <source>
        <dbReference type="PROSITE" id="PS50995"/>
    </source>
</evidence>